<dbReference type="InterPro" id="IPR020846">
    <property type="entry name" value="MFS_dom"/>
</dbReference>
<protein>
    <submittedName>
        <fullName evidence="9">MFS general substrate transporter</fullName>
    </submittedName>
</protein>
<dbReference type="Pfam" id="PF07690">
    <property type="entry name" value="MFS_1"/>
    <property type="match status" value="1"/>
</dbReference>
<name>A0A5C3KZR6_COPMA</name>
<dbReference type="InterPro" id="IPR011701">
    <property type="entry name" value="MFS"/>
</dbReference>
<feature type="domain" description="Major facilitator superfamily (MFS) profile" evidence="8">
    <location>
        <begin position="77"/>
        <end position="462"/>
    </location>
</feature>
<evidence type="ECO:0000313" key="10">
    <source>
        <dbReference type="Proteomes" id="UP000307440"/>
    </source>
</evidence>
<dbReference type="SUPFAM" id="SSF103473">
    <property type="entry name" value="MFS general substrate transporter"/>
    <property type="match status" value="1"/>
</dbReference>
<dbReference type="PANTHER" id="PTHR43124:SF3">
    <property type="entry name" value="CHLORAMPHENICOL EFFLUX PUMP RV0191"/>
    <property type="match status" value="1"/>
</dbReference>
<keyword evidence="3 7" id="KW-0812">Transmembrane</keyword>
<evidence type="ECO:0000256" key="7">
    <source>
        <dbReference type="SAM" id="Phobius"/>
    </source>
</evidence>
<gene>
    <name evidence="9" type="ORF">FA15DRAFT_79961</name>
</gene>
<reference evidence="9 10" key="1">
    <citation type="journal article" date="2019" name="Nat. Ecol. Evol.">
        <title>Megaphylogeny resolves global patterns of mushroom evolution.</title>
        <authorList>
            <person name="Varga T."/>
            <person name="Krizsan K."/>
            <person name="Foldi C."/>
            <person name="Dima B."/>
            <person name="Sanchez-Garcia M."/>
            <person name="Sanchez-Ramirez S."/>
            <person name="Szollosi G.J."/>
            <person name="Szarkandi J.G."/>
            <person name="Papp V."/>
            <person name="Albert L."/>
            <person name="Andreopoulos W."/>
            <person name="Angelini C."/>
            <person name="Antonin V."/>
            <person name="Barry K.W."/>
            <person name="Bougher N.L."/>
            <person name="Buchanan P."/>
            <person name="Buyck B."/>
            <person name="Bense V."/>
            <person name="Catcheside P."/>
            <person name="Chovatia M."/>
            <person name="Cooper J."/>
            <person name="Damon W."/>
            <person name="Desjardin D."/>
            <person name="Finy P."/>
            <person name="Geml J."/>
            <person name="Haridas S."/>
            <person name="Hughes K."/>
            <person name="Justo A."/>
            <person name="Karasinski D."/>
            <person name="Kautmanova I."/>
            <person name="Kiss B."/>
            <person name="Kocsube S."/>
            <person name="Kotiranta H."/>
            <person name="LaButti K.M."/>
            <person name="Lechner B.E."/>
            <person name="Liimatainen K."/>
            <person name="Lipzen A."/>
            <person name="Lukacs Z."/>
            <person name="Mihaltcheva S."/>
            <person name="Morgado L.N."/>
            <person name="Niskanen T."/>
            <person name="Noordeloos M.E."/>
            <person name="Ohm R.A."/>
            <person name="Ortiz-Santana B."/>
            <person name="Ovrebo C."/>
            <person name="Racz N."/>
            <person name="Riley R."/>
            <person name="Savchenko A."/>
            <person name="Shiryaev A."/>
            <person name="Soop K."/>
            <person name="Spirin V."/>
            <person name="Szebenyi C."/>
            <person name="Tomsovsky M."/>
            <person name="Tulloss R.E."/>
            <person name="Uehling J."/>
            <person name="Grigoriev I.V."/>
            <person name="Vagvolgyi C."/>
            <person name="Papp T."/>
            <person name="Martin F.M."/>
            <person name="Miettinen O."/>
            <person name="Hibbett D.S."/>
            <person name="Nagy L.G."/>
        </authorList>
    </citation>
    <scope>NUCLEOTIDE SEQUENCE [LARGE SCALE GENOMIC DNA]</scope>
    <source>
        <strain evidence="9 10">CBS 121175</strain>
    </source>
</reference>
<dbReference type="Proteomes" id="UP000307440">
    <property type="component" value="Unassembled WGS sequence"/>
</dbReference>
<dbReference type="PANTHER" id="PTHR43124">
    <property type="entry name" value="PURINE EFFLUX PUMP PBUE"/>
    <property type="match status" value="1"/>
</dbReference>
<evidence type="ECO:0000259" key="8">
    <source>
        <dbReference type="PROSITE" id="PS50850"/>
    </source>
</evidence>
<sequence length="462" mass="50242">MHGRRTRVARRNPRSWQCIMHVPDSRMRSCEQNQSEMADIGPSNERSPLLQRQRRSESEERPETETYELFITIPISRTTALSLGVFLSVLFSSSLHGLSLAYLPLPRYRQLGNPLYWERMILTTCSLPVGCIGALLGAGNVNQYGIRKLYILALSTLTFGAALIVVAPTWPIFIFARIVQSIACGPVMSLATATFVKMHAVEERGSMIGYLQLAYIVGLGYSVGVGTGGCEYSVSPSLNCSGFAGYRAPVPWRFYAFVIAASVGVLALWLRKSLPQDTVAASDDGGRTHAYQVRTPSVNIFLAIYELMKRPRVFLISIISGVPLVYLPSILTMYLNNSDIHDWTNLAVGWYSSCVYLIGAIVGAGLGGSSSDKAVRSRMPHSSPADRLRVPSIATSLFIPLSFIGLFACCLVPFISPKDREAAIGLVTITVSLFLGIAVSQVLEDGGNRRGGAGVCCRVGKG</sequence>
<feature type="transmembrane region" description="Helical" evidence="7">
    <location>
        <begin position="347"/>
        <end position="369"/>
    </location>
</feature>
<dbReference type="PROSITE" id="PS50850">
    <property type="entry name" value="MFS"/>
    <property type="match status" value="1"/>
</dbReference>
<evidence type="ECO:0000256" key="4">
    <source>
        <dbReference type="ARBA" id="ARBA00022989"/>
    </source>
</evidence>
<feature type="transmembrane region" description="Helical" evidence="7">
    <location>
        <begin position="115"/>
        <end position="137"/>
    </location>
</feature>
<feature type="transmembrane region" description="Helical" evidence="7">
    <location>
        <begin position="390"/>
        <end position="416"/>
    </location>
</feature>
<evidence type="ECO:0000256" key="3">
    <source>
        <dbReference type="ARBA" id="ARBA00022692"/>
    </source>
</evidence>
<evidence type="ECO:0000256" key="6">
    <source>
        <dbReference type="SAM" id="MobiDB-lite"/>
    </source>
</evidence>
<feature type="transmembrane region" description="Helical" evidence="7">
    <location>
        <begin position="149"/>
        <end position="168"/>
    </location>
</feature>
<dbReference type="EMBL" id="ML210268">
    <property type="protein sequence ID" value="TFK21438.1"/>
    <property type="molecule type" value="Genomic_DNA"/>
</dbReference>
<dbReference type="Gene3D" id="1.20.1250.20">
    <property type="entry name" value="MFS general substrate transporter like domains"/>
    <property type="match status" value="1"/>
</dbReference>
<keyword evidence="5 7" id="KW-0472">Membrane</keyword>
<feature type="transmembrane region" description="Helical" evidence="7">
    <location>
        <begin position="422"/>
        <end position="443"/>
    </location>
</feature>
<feature type="transmembrane region" description="Helical" evidence="7">
    <location>
        <begin position="174"/>
        <end position="196"/>
    </location>
</feature>
<dbReference type="STRING" id="230819.A0A5C3KZR6"/>
<feature type="transmembrane region" description="Helical" evidence="7">
    <location>
        <begin position="80"/>
        <end position="103"/>
    </location>
</feature>
<evidence type="ECO:0000256" key="2">
    <source>
        <dbReference type="ARBA" id="ARBA00022475"/>
    </source>
</evidence>
<dbReference type="OrthoDB" id="2585655at2759"/>
<accession>A0A5C3KZR6</accession>
<keyword evidence="4 7" id="KW-1133">Transmembrane helix</keyword>
<comment type="subcellular location">
    <subcellularLocation>
        <location evidence="1">Cell membrane</location>
        <topology evidence="1">Multi-pass membrane protein</topology>
    </subcellularLocation>
</comment>
<keyword evidence="2" id="KW-1003">Cell membrane</keyword>
<keyword evidence="10" id="KW-1185">Reference proteome</keyword>
<dbReference type="InterPro" id="IPR036259">
    <property type="entry name" value="MFS_trans_sf"/>
</dbReference>
<dbReference type="GO" id="GO:0022857">
    <property type="term" value="F:transmembrane transporter activity"/>
    <property type="evidence" value="ECO:0007669"/>
    <property type="project" value="InterPro"/>
</dbReference>
<feature type="region of interest" description="Disordered" evidence="6">
    <location>
        <begin position="30"/>
        <end position="63"/>
    </location>
</feature>
<evidence type="ECO:0000256" key="1">
    <source>
        <dbReference type="ARBA" id="ARBA00004651"/>
    </source>
</evidence>
<evidence type="ECO:0000313" key="9">
    <source>
        <dbReference type="EMBL" id="TFK21438.1"/>
    </source>
</evidence>
<feature type="transmembrane region" description="Helical" evidence="7">
    <location>
        <begin position="252"/>
        <end position="270"/>
    </location>
</feature>
<feature type="transmembrane region" description="Helical" evidence="7">
    <location>
        <begin position="313"/>
        <end position="335"/>
    </location>
</feature>
<proteinExistence type="predicted"/>
<feature type="transmembrane region" description="Helical" evidence="7">
    <location>
        <begin position="208"/>
        <end position="229"/>
    </location>
</feature>
<feature type="compositionally biased region" description="Basic and acidic residues" evidence="6">
    <location>
        <begin position="54"/>
        <end position="63"/>
    </location>
</feature>
<evidence type="ECO:0000256" key="5">
    <source>
        <dbReference type="ARBA" id="ARBA00023136"/>
    </source>
</evidence>
<dbReference type="AlphaFoldDB" id="A0A5C3KZR6"/>
<dbReference type="InterPro" id="IPR050189">
    <property type="entry name" value="MFS_Efflux_Transporters"/>
</dbReference>
<organism evidence="9 10">
    <name type="scientific">Coprinopsis marcescibilis</name>
    <name type="common">Agaric fungus</name>
    <name type="synonym">Psathyrella marcescibilis</name>
    <dbReference type="NCBI Taxonomy" id="230819"/>
    <lineage>
        <taxon>Eukaryota</taxon>
        <taxon>Fungi</taxon>
        <taxon>Dikarya</taxon>
        <taxon>Basidiomycota</taxon>
        <taxon>Agaricomycotina</taxon>
        <taxon>Agaricomycetes</taxon>
        <taxon>Agaricomycetidae</taxon>
        <taxon>Agaricales</taxon>
        <taxon>Agaricineae</taxon>
        <taxon>Psathyrellaceae</taxon>
        <taxon>Coprinopsis</taxon>
    </lineage>
</organism>
<dbReference type="GO" id="GO:0005886">
    <property type="term" value="C:plasma membrane"/>
    <property type="evidence" value="ECO:0007669"/>
    <property type="project" value="UniProtKB-SubCell"/>
</dbReference>